<sequence length="150" mass="16045">MNPTTIAAMTDRERSRSTTPLARRVGGNSDSLTVAQAFAEIWGEIEASLHPILGRRGLTALFRRSAHVSAPQCAFLAILAEGEMDLVARDELVSVFCSQTADTALDGGSLLLNSFRELLSTLIGAGLTERLLQSVWSSPTSGPSAQDFPR</sequence>
<evidence type="ECO:0000313" key="3">
    <source>
        <dbReference type="Proteomes" id="UP001285263"/>
    </source>
</evidence>
<comment type="caution">
    <text evidence="2">The sequence shown here is derived from an EMBL/GenBank/DDBJ whole genome shotgun (WGS) entry which is preliminary data.</text>
</comment>
<proteinExistence type="predicted"/>
<dbReference type="EMBL" id="JAXCLA010000008">
    <property type="protein sequence ID" value="MDY0747557.1"/>
    <property type="molecule type" value="Genomic_DNA"/>
</dbReference>
<reference evidence="2 3" key="1">
    <citation type="submission" date="2023-11" db="EMBL/GenBank/DDBJ databases">
        <title>Paucibacter sp. nov., isolated from fresh soil in Korea.</title>
        <authorList>
            <person name="Le N.T.T."/>
        </authorList>
    </citation>
    <scope>NUCLEOTIDE SEQUENCE [LARGE SCALE GENOMIC DNA]</scope>
    <source>
        <strain evidence="2 3">R3-3</strain>
    </source>
</reference>
<accession>A0ABU5DMN7</accession>
<evidence type="ECO:0000313" key="2">
    <source>
        <dbReference type="EMBL" id="MDY0747557.1"/>
    </source>
</evidence>
<keyword evidence="3" id="KW-1185">Reference proteome</keyword>
<organism evidence="2 3">
    <name type="scientific">Roseateles agri</name>
    <dbReference type="NCBI Taxonomy" id="3098619"/>
    <lineage>
        <taxon>Bacteria</taxon>
        <taxon>Pseudomonadati</taxon>
        <taxon>Pseudomonadota</taxon>
        <taxon>Betaproteobacteria</taxon>
        <taxon>Burkholderiales</taxon>
        <taxon>Sphaerotilaceae</taxon>
        <taxon>Roseateles</taxon>
    </lineage>
</organism>
<name>A0ABU5DMN7_9BURK</name>
<dbReference type="RefSeq" id="WP_320425520.1">
    <property type="nucleotide sequence ID" value="NZ_JAXCLA010000008.1"/>
</dbReference>
<protein>
    <submittedName>
        <fullName evidence="2">Uncharacterized protein</fullName>
    </submittedName>
</protein>
<dbReference type="Proteomes" id="UP001285263">
    <property type="component" value="Unassembled WGS sequence"/>
</dbReference>
<evidence type="ECO:0000256" key="1">
    <source>
        <dbReference type="SAM" id="MobiDB-lite"/>
    </source>
</evidence>
<feature type="region of interest" description="Disordered" evidence="1">
    <location>
        <begin position="1"/>
        <end position="25"/>
    </location>
</feature>
<gene>
    <name evidence="2" type="ORF">SNE35_23845</name>
</gene>